<dbReference type="RefSeq" id="WP_377697607.1">
    <property type="nucleotide sequence ID" value="NZ_JBHLWE010000013.1"/>
</dbReference>
<comment type="caution">
    <text evidence="1">The sequence shown here is derived from an EMBL/GenBank/DDBJ whole genome shotgun (WGS) entry which is preliminary data.</text>
</comment>
<evidence type="ECO:0000313" key="2">
    <source>
        <dbReference type="Proteomes" id="UP001589799"/>
    </source>
</evidence>
<protein>
    <submittedName>
        <fullName evidence="1">Uncharacterized protein</fullName>
    </submittedName>
</protein>
<name>A0ABV6I324_9RHOB</name>
<keyword evidence="2" id="KW-1185">Reference proteome</keyword>
<sequence length="182" mass="19504">MRQVTADHKKLVDAIIAGVPAEQVKDRMIELDARRKELERLLSAAPAPDPVRFHPSMAKTYRTRVGQLIQGLSNADDQEEAKEALRSLVDKIVLVPEAGEDDGTRLAIDLQGALAGLLCLATGWPLPQVLVSRHANAPAAAGDEGFDMSKETVLVAGTGFQKYSPLYQANCPGPAALTAWPA</sequence>
<organism evidence="1 2">
    <name type="scientific">Paracoccus niistensis</name>
    <dbReference type="NCBI Taxonomy" id="632935"/>
    <lineage>
        <taxon>Bacteria</taxon>
        <taxon>Pseudomonadati</taxon>
        <taxon>Pseudomonadota</taxon>
        <taxon>Alphaproteobacteria</taxon>
        <taxon>Rhodobacterales</taxon>
        <taxon>Paracoccaceae</taxon>
        <taxon>Paracoccus</taxon>
    </lineage>
</organism>
<gene>
    <name evidence="1" type="ORF">ACFFII_04000</name>
</gene>
<dbReference type="EMBL" id="JBHLWE010000013">
    <property type="protein sequence ID" value="MFC0339925.1"/>
    <property type="molecule type" value="Genomic_DNA"/>
</dbReference>
<proteinExistence type="predicted"/>
<accession>A0ABV6I324</accession>
<reference evidence="1 2" key="1">
    <citation type="submission" date="2024-09" db="EMBL/GenBank/DDBJ databases">
        <authorList>
            <person name="Sun Q."/>
            <person name="Mori K."/>
        </authorList>
    </citation>
    <scope>NUCLEOTIDE SEQUENCE [LARGE SCALE GENOMIC DNA]</scope>
    <source>
        <strain evidence="1 2">KCTC 22789</strain>
    </source>
</reference>
<evidence type="ECO:0000313" key="1">
    <source>
        <dbReference type="EMBL" id="MFC0339925.1"/>
    </source>
</evidence>
<dbReference type="Proteomes" id="UP001589799">
    <property type="component" value="Unassembled WGS sequence"/>
</dbReference>